<dbReference type="GO" id="GO:0016740">
    <property type="term" value="F:transferase activity"/>
    <property type="evidence" value="ECO:0007669"/>
    <property type="project" value="UniProtKB-KW"/>
</dbReference>
<dbReference type="Pfam" id="PF02515">
    <property type="entry name" value="CoA_transf_3"/>
    <property type="match status" value="1"/>
</dbReference>
<dbReference type="InterPro" id="IPR050483">
    <property type="entry name" value="CoA-transferase_III_domain"/>
</dbReference>
<evidence type="ECO:0000256" key="1">
    <source>
        <dbReference type="ARBA" id="ARBA00022679"/>
    </source>
</evidence>
<sequence length="401" mass="43031">MFQPLKGLKVIDLSQVLAGPYATYQLALMGAEVIKIEKPGEGDWTRVLGPFPDLIARRMGLGYMTQNADKKSVAINLKASEGIELMRGLIAGADIFVENFKPGVAERLGLGFEAVREMQDQIVYCSISAYGQTGPLSERPAYDHIIQGMCGIMKTTGTKGSGPTKVGAPYIDYATGMNAALGIIAGLREAERLKKAVHIDVAMLDTALMMMASLATQHLSSGWLPQNGNEAWSASPSSGAFETSDGMLMLAANNDPQFHLLCAALNRKDLSSDSRYASTAARARNSGQLRRELDDIFLTRPAAEWELLLAEWKVPAARVRGLEEVLAEDHIQSRGIISSMNIKGDTDHEVFVPGLSFLANGVAQSPVNIPSALGADTDAVLSGLNLSPEKLEELRKSGVIG</sequence>
<evidence type="ECO:0000313" key="3">
    <source>
        <dbReference type="Proteomes" id="UP001596353"/>
    </source>
</evidence>
<proteinExistence type="predicted"/>
<protein>
    <submittedName>
        <fullName evidence="2">CaiB/BaiF CoA transferase family protein</fullName>
    </submittedName>
</protein>
<reference evidence="3" key="1">
    <citation type="journal article" date="2019" name="Int. J. Syst. Evol. Microbiol.">
        <title>The Global Catalogue of Microorganisms (GCM) 10K type strain sequencing project: providing services to taxonomists for standard genome sequencing and annotation.</title>
        <authorList>
            <consortium name="The Broad Institute Genomics Platform"/>
            <consortium name="The Broad Institute Genome Sequencing Center for Infectious Disease"/>
            <person name="Wu L."/>
            <person name="Ma J."/>
        </authorList>
    </citation>
    <scope>NUCLEOTIDE SEQUENCE [LARGE SCALE GENOMIC DNA]</scope>
    <source>
        <strain evidence="3">CCUG 66188</strain>
    </source>
</reference>
<dbReference type="Gene3D" id="3.30.1540.10">
    <property type="entry name" value="formyl-coa transferase, domain 3"/>
    <property type="match status" value="1"/>
</dbReference>
<gene>
    <name evidence="2" type="ORF">ACFQFQ_23850</name>
</gene>
<dbReference type="InterPro" id="IPR003673">
    <property type="entry name" value="CoA-Trfase_fam_III"/>
</dbReference>
<dbReference type="InterPro" id="IPR023606">
    <property type="entry name" value="CoA-Trfase_III_dom_1_sf"/>
</dbReference>
<dbReference type="PANTHER" id="PTHR48207">
    <property type="entry name" value="SUCCINATE--HYDROXYMETHYLGLUTARATE COA-TRANSFERASE"/>
    <property type="match status" value="1"/>
</dbReference>
<dbReference type="Proteomes" id="UP001596353">
    <property type="component" value="Unassembled WGS sequence"/>
</dbReference>
<keyword evidence="3" id="KW-1185">Reference proteome</keyword>
<dbReference type="InterPro" id="IPR044855">
    <property type="entry name" value="CoA-Trfase_III_dom3_sf"/>
</dbReference>
<keyword evidence="1 2" id="KW-0808">Transferase</keyword>
<evidence type="ECO:0000313" key="2">
    <source>
        <dbReference type="EMBL" id="MFC6761830.1"/>
    </source>
</evidence>
<dbReference type="Gene3D" id="3.40.50.10540">
    <property type="entry name" value="Crotonobetainyl-coa:carnitine coa-transferase, domain 1"/>
    <property type="match status" value="1"/>
</dbReference>
<name>A0ABW2B7W0_9RHOB</name>
<dbReference type="EMBL" id="JBHSWG010000003">
    <property type="protein sequence ID" value="MFC6761830.1"/>
    <property type="molecule type" value="Genomic_DNA"/>
</dbReference>
<accession>A0ABW2B7W0</accession>
<dbReference type="PANTHER" id="PTHR48207:SF3">
    <property type="entry name" value="SUCCINATE--HYDROXYMETHYLGLUTARATE COA-TRANSFERASE"/>
    <property type="match status" value="1"/>
</dbReference>
<dbReference type="SUPFAM" id="SSF89796">
    <property type="entry name" value="CoA-transferase family III (CaiB/BaiF)"/>
    <property type="match status" value="1"/>
</dbReference>
<organism evidence="2 3">
    <name type="scientific">Sulfitobacter porphyrae</name>
    <dbReference type="NCBI Taxonomy" id="1246864"/>
    <lineage>
        <taxon>Bacteria</taxon>
        <taxon>Pseudomonadati</taxon>
        <taxon>Pseudomonadota</taxon>
        <taxon>Alphaproteobacteria</taxon>
        <taxon>Rhodobacterales</taxon>
        <taxon>Roseobacteraceae</taxon>
        <taxon>Sulfitobacter</taxon>
    </lineage>
</organism>
<comment type="caution">
    <text evidence="2">The sequence shown here is derived from an EMBL/GenBank/DDBJ whole genome shotgun (WGS) entry which is preliminary data.</text>
</comment>